<keyword evidence="7 15" id="KW-0472">Membrane</keyword>
<evidence type="ECO:0000313" key="17">
    <source>
        <dbReference type="EMBL" id="NNM71937.1"/>
    </source>
</evidence>
<proteinExistence type="inferred from homology"/>
<keyword evidence="8" id="KW-0143">Chaperone</keyword>
<evidence type="ECO:0000256" key="10">
    <source>
        <dbReference type="ARBA" id="ARBA00031484"/>
    </source>
</evidence>
<keyword evidence="5 15" id="KW-0812">Transmembrane</keyword>
<dbReference type="SUPFAM" id="SSF54534">
    <property type="entry name" value="FKBP-like"/>
    <property type="match status" value="1"/>
</dbReference>
<reference evidence="17 18" key="1">
    <citation type="submission" date="2020-04" db="EMBL/GenBank/DDBJ databases">
        <title>Enterovirga sp. isolate from soil.</title>
        <authorList>
            <person name="Chea S."/>
            <person name="Kim D.-U."/>
        </authorList>
    </citation>
    <scope>NUCLEOTIDE SEQUENCE [LARGE SCALE GENOMIC DNA]</scope>
    <source>
        <strain evidence="17 18">DB1703</strain>
    </source>
</reference>
<dbReference type="AlphaFoldDB" id="A0A849I7D3"/>
<protein>
    <recommendedName>
        <fullName evidence="2">Parvulin-like PPIase</fullName>
    </recommendedName>
    <alternativeName>
        <fullName evidence="9">Peptidyl-prolyl cis-trans isomerase plp</fullName>
    </alternativeName>
    <alternativeName>
        <fullName evidence="12">Periplasmic chaperone PpiD</fullName>
    </alternativeName>
    <alternativeName>
        <fullName evidence="13">Periplasmic folding chaperone</fullName>
    </alternativeName>
    <alternativeName>
        <fullName evidence="10">Rotamase plp</fullName>
    </alternativeName>
</protein>
<evidence type="ECO:0000256" key="3">
    <source>
        <dbReference type="ARBA" id="ARBA00022475"/>
    </source>
</evidence>
<dbReference type="PROSITE" id="PS50198">
    <property type="entry name" value="PPIC_PPIASE_2"/>
    <property type="match status" value="1"/>
</dbReference>
<keyword evidence="3" id="KW-1003">Cell membrane</keyword>
<dbReference type="Gene3D" id="3.10.50.40">
    <property type="match status" value="1"/>
</dbReference>
<evidence type="ECO:0000256" key="11">
    <source>
        <dbReference type="ARBA" id="ARBA00038408"/>
    </source>
</evidence>
<dbReference type="PANTHER" id="PTHR47529:SF1">
    <property type="entry name" value="PERIPLASMIC CHAPERONE PPID"/>
    <property type="match status" value="1"/>
</dbReference>
<comment type="caution">
    <text evidence="17">The sequence shown here is derived from an EMBL/GenBank/DDBJ whole genome shotgun (WGS) entry which is preliminary data.</text>
</comment>
<evidence type="ECO:0000256" key="7">
    <source>
        <dbReference type="ARBA" id="ARBA00023136"/>
    </source>
</evidence>
<evidence type="ECO:0000256" key="6">
    <source>
        <dbReference type="ARBA" id="ARBA00022989"/>
    </source>
</evidence>
<dbReference type="InterPro" id="IPR046357">
    <property type="entry name" value="PPIase_dom_sf"/>
</dbReference>
<evidence type="ECO:0000256" key="12">
    <source>
        <dbReference type="ARBA" id="ARBA00040743"/>
    </source>
</evidence>
<feature type="domain" description="PpiC" evidence="16">
    <location>
        <begin position="271"/>
        <end position="358"/>
    </location>
</feature>
<comment type="subcellular location">
    <subcellularLocation>
        <location evidence="1">Cell inner membrane</location>
        <topology evidence="1">Single-pass type II membrane protein</topology>
        <orientation evidence="1">Periplasmic side</orientation>
    </subcellularLocation>
</comment>
<evidence type="ECO:0000256" key="14">
    <source>
        <dbReference type="PROSITE-ProRule" id="PRU00278"/>
    </source>
</evidence>
<name>A0A849I7D3_9HYPH</name>
<keyword evidence="4" id="KW-0997">Cell inner membrane</keyword>
<sequence length="633" mass="69139">MLQGINRIGRSWVGRVVVGVLFGFLIISFAIWGIGDIFRGQVRTQVATVGKQDITAEAYRTAYQNEYQSLIRRTRQSITPEQARALGLDRSVLARLVTETALDQKARELKLTVSDQQVVDAIQNDPNFRGPSGEFDRAQFTDLLRSNGLSEAQYVRDQRAVMARLQLAEAVSGEPPVPTAMREAVHRFQNERRSLDYVALTPAQAGEIPVPTEAQLQSFFDERKATYRAPEYRGFTYLVLDAAALAKPEAVTDEEARRHYEQVASTRFGTPERRTVQQIVFPTVEEANAAKEKLQAGTSFEELAKERNVDEATLNLGTFAKAEMIDPAAAEAAFALAEGAVSDPVPGRFGPVILRVTKIEPGSRKPYDEVAAEVKRELATERAKAEIERVHDAIEDQRAGAKPLAEIARERGLTLVTVAAIDRGGRDKAGNPVATIPEPTTLVPAVFRSDVGADNEALRTPGGGYIWYDVTGVEPARDRTLAEVRDRVAEDWKADEVQRRLADKAREMVEKLNGGAEMAAVAGEAGLTPVSAGDVTRADARPDLPRAVVTRAFATPVGKAADAATETGRTVFKVTAASVPPFVTSTQQAAAVENQLRQAVAEDLFSQYVAEVERQIGVRTYPENMRRAIGAES</sequence>
<keyword evidence="6 15" id="KW-1133">Transmembrane helix</keyword>
<dbReference type="PANTHER" id="PTHR47529">
    <property type="entry name" value="PEPTIDYL-PROLYL CIS-TRANS ISOMERASE D"/>
    <property type="match status" value="1"/>
</dbReference>
<dbReference type="Pfam" id="PF13145">
    <property type="entry name" value="Rotamase_2"/>
    <property type="match status" value="1"/>
</dbReference>
<evidence type="ECO:0000313" key="18">
    <source>
        <dbReference type="Proteomes" id="UP000564885"/>
    </source>
</evidence>
<evidence type="ECO:0000256" key="4">
    <source>
        <dbReference type="ARBA" id="ARBA00022519"/>
    </source>
</evidence>
<organism evidence="17 18">
    <name type="scientific">Enterovirga aerilata</name>
    <dbReference type="NCBI Taxonomy" id="2730920"/>
    <lineage>
        <taxon>Bacteria</taxon>
        <taxon>Pseudomonadati</taxon>
        <taxon>Pseudomonadota</taxon>
        <taxon>Alphaproteobacteria</taxon>
        <taxon>Hyphomicrobiales</taxon>
        <taxon>Methylobacteriaceae</taxon>
        <taxon>Enterovirga</taxon>
    </lineage>
</organism>
<comment type="similarity">
    <text evidence="11">Belongs to the PpiD chaperone family.</text>
</comment>
<dbReference type="Pfam" id="PF13624">
    <property type="entry name" value="SurA_N_3"/>
    <property type="match status" value="1"/>
</dbReference>
<dbReference type="RefSeq" id="WP_171217460.1">
    <property type="nucleotide sequence ID" value="NZ_JABEPP010000002.1"/>
</dbReference>
<evidence type="ECO:0000256" key="1">
    <source>
        <dbReference type="ARBA" id="ARBA00004382"/>
    </source>
</evidence>
<dbReference type="Gene3D" id="1.10.4030.10">
    <property type="entry name" value="Porin chaperone SurA, peptide-binding domain"/>
    <property type="match status" value="1"/>
</dbReference>
<keyword evidence="14 17" id="KW-0413">Isomerase</keyword>
<evidence type="ECO:0000259" key="16">
    <source>
        <dbReference type="PROSITE" id="PS50198"/>
    </source>
</evidence>
<dbReference type="EMBL" id="JABEPP010000002">
    <property type="protein sequence ID" value="NNM71937.1"/>
    <property type="molecule type" value="Genomic_DNA"/>
</dbReference>
<accession>A0A849I7D3</accession>
<feature type="transmembrane region" description="Helical" evidence="15">
    <location>
        <begin position="12"/>
        <end position="35"/>
    </location>
</feature>
<evidence type="ECO:0000256" key="5">
    <source>
        <dbReference type="ARBA" id="ARBA00022692"/>
    </source>
</evidence>
<evidence type="ECO:0000256" key="13">
    <source>
        <dbReference type="ARBA" id="ARBA00042775"/>
    </source>
</evidence>
<dbReference type="SUPFAM" id="SSF109998">
    <property type="entry name" value="Triger factor/SurA peptide-binding domain-like"/>
    <property type="match status" value="1"/>
</dbReference>
<dbReference type="InterPro" id="IPR027304">
    <property type="entry name" value="Trigger_fact/SurA_dom_sf"/>
</dbReference>
<evidence type="ECO:0000256" key="9">
    <source>
        <dbReference type="ARBA" id="ARBA00030642"/>
    </source>
</evidence>
<evidence type="ECO:0000256" key="15">
    <source>
        <dbReference type="SAM" id="Phobius"/>
    </source>
</evidence>
<evidence type="ECO:0000256" key="8">
    <source>
        <dbReference type="ARBA" id="ARBA00023186"/>
    </source>
</evidence>
<dbReference type="InterPro" id="IPR052029">
    <property type="entry name" value="PpiD_chaperone"/>
</dbReference>
<keyword evidence="14" id="KW-0697">Rotamase</keyword>
<dbReference type="InterPro" id="IPR000297">
    <property type="entry name" value="PPIase_PpiC"/>
</dbReference>
<dbReference type="GO" id="GO:0003755">
    <property type="term" value="F:peptidyl-prolyl cis-trans isomerase activity"/>
    <property type="evidence" value="ECO:0007669"/>
    <property type="project" value="UniProtKB-KW"/>
</dbReference>
<evidence type="ECO:0000256" key="2">
    <source>
        <dbReference type="ARBA" id="ARBA00018370"/>
    </source>
</evidence>
<dbReference type="Proteomes" id="UP000564885">
    <property type="component" value="Unassembled WGS sequence"/>
</dbReference>
<gene>
    <name evidence="17" type="ORF">HJG44_05945</name>
</gene>
<keyword evidence="18" id="KW-1185">Reference proteome</keyword>
<dbReference type="GO" id="GO:0005886">
    <property type="term" value="C:plasma membrane"/>
    <property type="evidence" value="ECO:0007669"/>
    <property type="project" value="UniProtKB-SubCell"/>
</dbReference>